<feature type="compositionally biased region" description="Low complexity" evidence="1">
    <location>
        <begin position="469"/>
        <end position="479"/>
    </location>
</feature>
<protein>
    <submittedName>
        <fullName evidence="2">Uncharacterized protein</fullName>
    </submittedName>
</protein>
<reference evidence="2" key="1">
    <citation type="submission" date="2023-04" db="EMBL/GenBank/DDBJ databases">
        <title>Black Yeasts Isolated from many extreme environments.</title>
        <authorList>
            <person name="Coleine C."/>
            <person name="Stajich J.E."/>
            <person name="Selbmann L."/>
        </authorList>
    </citation>
    <scope>NUCLEOTIDE SEQUENCE</scope>
    <source>
        <strain evidence="2">CCFEE 5312</strain>
    </source>
</reference>
<feature type="compositionally biased region" description="Polar residues" evidence="1">
    <location>
        <begin position="436"/>
        <end position="448"/>
    </location>
</feature>
<organism evidence="2 3">
    <name type="scientific">Extremus antarcticus</name>
    <dbReference type="NCBI Taxonomy" id="702011"/>
    <lineage>
        <taxon>Eukaryota</taxon>
        <taxon>Fungi</taxon>
        <taxon>Dikarya</taxon>
        <taxon>Ascomycota</taxon>
        <taxon>Pezizomycotina</taxon>
        <taxon>Dothideomycetes</taxon>
        <taxon>Dothideomycetidae</taxon>
        <taxon>Mycosphaerellales</taxon>
        <taxon>Extremaceae</taxon>
        <taxon>Extremus</taxon>
    </lineage>
</organism>
<gene>
    <name evidence="2" type="ORF">LTR09_012791</name>
</gene>
<sequence length="494" mass="55910">MDPTWRLSPKLMKRFYEPLVLLRVLAQVQGERVNGGGIEDTTVGDMTVAQTRREVMQQLCVMGDFLNGGDTVTAIALENLPQGPRYWLAANAQLEKIETFLTEVLGMLEAQASSIPHEDAFSALEHRLFNKFVDFHHRRIRKYWKLLQPCIKQELQRIDSAREGDLRAEEYSTWLRAYQSPLSDHRSSCELTLLAYESRHSEFLRVAVDPLNARPTAFERDSTKTIRHYIGRLCAPKRAAVLLNRATQHHPTLFEGFSLQCQSAGSMSATPIPHAGLTLEGLSSRMFSTPLAEQTQFLEALLSLDQKGSILPRVRDQYRDRNWRPRVHAELALLEVLSDRRVRFYDDDKYIACSKAACFCCYHYICAHQGAFVRPACHNKVYLNWKPPDLSTHTVARYAQQRDVMISLTTHIRQAVVDRVLRAQYGAKWHPDSSTGITASVMDSNSRATDNDYEGASNLNSSDGDRRSSQVSQQVSDSVTNESEDSEDGGVSLT</sequence>
<proteinExistence type="predicted"/>
<dbReference type="Pfam" id="PF14441">
    <property type="entry name" value="OTT_1508_deam"/>
    <property type="match status" value="1"/>
</dbReference>
<dbReference type="InterPro" id="IPR027796">
    <property type="entry name" value="OTT_1508_deam-like"/>
</dbReference>
<dbReference type="PANTHER" id="PTHR42037:SF1">
    <property type="match status" value="1"/>
</dbReference>
<comment type="caution">
    <text evidence="2">The sequence shown here is derived from an EMBL/GenBank/DDBJ whole genome shotgun (WGS) entry which is preliminary data.</text>
</comment>
<name>A0AAJ0D9G4_9PEZI</name>
<dbReference type="EMBL" id="JAWDJX010000178">
    <property type="protein sequence ID" value="KAK3045649.1"/>
    <property type="molecule type" value="Genomic_DNA"/>
</dbReference>
<evidence type="ECO:0000256" key="1">
    <source>
        <dbReference type="SAM" id="MobiDB-lite"/>
    </source>
</evidence>
<dbReference type="Proteomes" id="UP001271007">
    <property type="component" value="Unassembled WGS sequence"/>
</dbReference>
<evidence type="ECO:0000313" key="2">
    <source>
        <dbReference type="EMBL" id="KAK3045649.1"/>
    </source>
</evidence>
<feature type="region of interest" description="Disordered" evidence="1">
    <location>
        <begin position="436"/>
        <end position="494"/>
    </location>
</feature>
<dbReference type="PANTHER" id="PTHR42037">
    <property type="match status" value="1"/>
</dbReference>
<evidence type="ECO:0000313" key="3">
    <source>
        <dbReference type="Proteomes" id="UP001271007"/>
    </source>
</evidence>
<accession>A0AAJ0D9G4</accession>
<dbReference type="AlphaFoldDB" id="A0AAJ0D9G4"/>
<keyword evidence="3" id="KW-1185">Reference proteome</keyword>